<dbReference type="GO" id="GO:0019814">
    <property type="term" value="C:immunoglobulin complex"/>
    <property type="evidence" value="ECO:0007669"/>
    <property type="project" value="UniProtKB-KW"/>
</dbReference>
<feature type="domain" description="Immunoglobulin V-set" evidence="5">
    <location>
        <begin position="36"/>
        <end position="107"/>
    </location>
</feature>
<dbReference type="EMBL" id="WBMW01000539">
    <property type="protein sequence ID" value="NXC38572.1"/>
    <property type="molecule type" value="Genomic_DNA"/>
</dbReference>
<evidence type="ECO:0000313" key="7">
    <source>
        <dbReference type="Proteomes" id="UP000613066"/>
    </source>
</evidence>
<accession>A0A851NJW7</accession>
<evidence type="ECO:0000256" key="4">
    <source>
        <dbReference type="SAM" id="SignalP"/>
    </source>
</evidence>
<dbReference type="SUPFAM" id="SSF48726">
    <property type="entry name" value="Immunoglobulin"/>
    <property type="match status" value="1"/>
</dbReference>
<keyword evidence="2" id="KW-1064">Adaptive immunity</keyword>
<dbReference type="GO" id="GO:0005576">
    <property type="term" value="C:extracellular region"/>
    <property type="evidence" value="ECO:0007669"/>
    <property type="project" value="UniProtKB-ARBA"/>
</dbReference>
<dbReference type="Proteomes" id="UP000613066">
    <property type="component" value="Unassembled WGS sequence"/>
</dbReference>
<dbReference type="AlphaFoldDB" id="A0A851NJW7"/>
<dbReference type="InterPro" id="IPR013106">
    <property type="entry name" value="Ig_V-set"/>
</dbReference>
<keyword evidence="3" id="KW-1280">Immunoglobulin</keyword>
<feature type="chain" id="PRO_5032973336" evidence="4">
    <location>
        <begin position="21"/>
        <end position="118"/>
    </location>
</feature>
<keyword evidence="7" id="KW-1185">Reference proteome</keyword>
<feature type="signal peptide" evidence="4">
    <location>
        <begin position="1"/>
        <end position="20"/>
    </location>
</feature>
<keyword evidence="1" id="KW-0391">Immunity</keyword>
<reference evidence="6" key="1">
    <citation type="submission" date="2019-09" db="EMBL/GenBank/DDBJ databases">
        <title>Bird 10,000 Genomes (B10K) Project - Family phase.</title>
        <authorList>
            <person name="Zhang G."/>
        </authorList>
    </citation>
    <scope>NUCLEOTIDE SEQUENCE</scope>
    <source>
        <strain evidence="6">B10K-DU-001-08</strain>
        <tissue evidence="6">Muscle</tissue>
    </source>
</reference>
<dbReference type="Gene3D" id="2.60.40.10">
    <property type="entry name" value="Immunoglobulins"/>
    <property type="match status" value="1"/>
</dbReference>
<sequence>MSPHASFLLLLAALPGLMAAATLDESGGGLQAPGGGLTLPCPVSNSTTLWLRQWRTFHFLAALHQDGGTSFSPALQGRAAILRGGSAARLRVGGLGAGDAGFYFCARAAHGDAGPARG</sequence>
<name>A0A851NJW7_9GALL</name>
<dbReference type="InterPro" id="IPR050199">
    <property type="entry name" value="IgHV"/>
</dbReference>
<dbReference type="PANTHER" id="PTHR23266">
    <property type="entry name" value="IMMUNOGLOBULIN HEAVY CHAIN"/>
    <property type="match status" value="1"/>
</dbReference>
<evidence type="ECO:0000313" key="6">
    <source>
        <dbReference type="EMBL" id="NXC38572.1"/>
    </source>
</evidence>
<organism evidence="6 7">
    <name type="scientific">Penelope pileata</name>
    <dbReference type="NCBI Taxonomy" id="1118817"/>
    <lineage>
        <taxon>Eukaryota</taxon>
        <taxon>Metazoa</taxon>
        <taxon>Chordata</taxon>
        <taxon>Craniata</taxon>
        <taxon>Vertebrata</taxon>
        <taxon>Euteleostomi</taxon>
        <taxon>Archelosauria</taxon>
        <taxon>Archosauria</taxon>
        <taxon>Dinosauria</taxon>
        <taxon>Saurischia</taxon>
        <taxon>Theropoda</taxon>
        <taxon>Coelurosauria</taxon>
        <taxon>Aves</taxon>
        <taxon>Neognathae</taxon>
        <taxon>Galloanserae</taxon>
        <taxon>Galliformes</taxon>
        <taxon>Cracidae</taxon>
        <taxon>Penelope</taxon>
    </lineage>
</organism>
<feature type="non-terminal residue" evidence="6">
    <location>
        <position position="1"/>
    </location>
</feature>
<gene>
    <name evidence="6" type="primary">Ighv36</name>
    <name evidence="6" type="ORF">PENPIL_R08990</name>
</gene>
<evidence type="ECO:0000256" key="2">
    <source>
        <dbReference type="ARBA" id="ARBA00023130"/>
    </source>
</evidence>
<proteinExistence type="predicted"/>
<dbReference type="GO" id="GO:0002250">
    <property type="term" value="P:adaptive immune response"/>
    <property type="evidence" value="ECO:0007669"/>
    <property type="project" value="UniProtKB-KW"/>
</dbReference>
<evidence type="ECO:0000256" key="3">
    <source>
        <dbReference type="ARBA" id="ARBA00043265"/>
    </source>
</evidence>
<keyword evidence="4" id="KW-0732">Signal</keyword>
<evidence type="ECO:0000256" key="1">
    <source>
        <dbReference type="ARBA" id="ARBA00022859"/>
    </source>
</evidence>
<protein>
    <submittedName>
        <fullName evidence="6">HVM60 protein</fullName>
    </submittedName>
</protein>
<comment type="caution">
    <text evidence="6">The sequence shown here is derived from an EMBL/GenBank/DDBJ whole genome shotgun (WGS) entry which is preliminary data.</text>
</comment>
<evidence type="ECO:0000259" key="5">
    <source>
        <dbReference type="SMART" id="SM00406"/>
    </source>
</evidence>
<dbReference type="InterPro" id="IPR036179">
    <property type="entry name" value="Ig-like_dom_sf"/>
</dbReference>
<dbReference type="SMART" id="SM00406">
    <property type="entry name" value="IGv"/>
    <property type="match status" value="1"/>
</dbReference>
<feature type="non-terminal residue" evidence="6">
    <location>
        <position position="118"/>
    </location>
</feature>
<dbReference type="InterPro" id="IPR013783">
    <property type="entry name" value="Ig-like_fold"/>
</dbReference>